<dbReference type="AlphaFoldDB" id="A0A371I5J4"/>
<gene>
    <name evidence="2" type="ORF">CR513_05230</name>
</gene>
<dbReference type="Pfam" id="PF25597">
    <property type="entry name" value="SH3_retrovirus"/>
    <property type="match status" value="1"/>
</dbReference>
<dbReference type="Proteomes" id="UP000257109">
    <property type="component" value="Unassembled WGS sequence"/>
</dbReference>
<dbReference type="EMBL" id="QJKJ01000872">
    <property type="protein sequence ID" value="RDY10289.1"/>
    <property type="molecule type" value="Genomic_DNA"/>
</dbReference>
<evidence type="ECO:0000313" key="2">
    <source>
        <dbReference type="EMBL" id="RDY10289.1"/>
    </source>
</evidence>
<sequence>MVTYSIEPELYYFKETCPNPTGEKLCLLPHMINRLPIQILDNKSPIEVLDNFYPHFRTSNGLIPRIFGCTTFVHVHKEHRGKLDLRAIKCIFLGYSPTQKGYKCYNPSPKNWYIYTYTPNINSSIELELILSANVLAKSEVFSK</sequence>
<protein>
    <recommendedName>
        <fullName evidence="1">Retroviral polymerase SH3-like domain-containing protein</fullName>
    </recommendedName>
</protein>
<feature type="domain" description="Retroviral polymerase SH3-like" evidence="1">
    <location>
        <begin position="69"/>
        <end position="110"/>
    </location>
</feature>
<feature type="non-terminal residue" evidence="2">
    <location>
        <position position="1"/>
    </location>
</feature>
<dbReference type="InterPro" id="IPR039537">
    <property type="entry name" value="Retrotran_Ty1/copia-like"/>
</dbReference>
<organism evidence="2 3">
    <name type="scientific">Mucuna pruriens</name>
    <name type="common">Velvet bean</name>
    <name type="synonym">Dolichos pruriens</name>
    <dbReference type="NCBI Taxonomy" id="157652"/>
    <lineage>
        <taxon>Eukaryota</taxon>
        <taxon>Viridiplantae</taxon>
        <taxon>Streptophyta</taxon>
        <taxon>Embryophyta</taxon>
        <taxon>Tracheophyta</taxon>
        <taxon>Spermatophyta</taxon>
        <taxon>Magnoliopsida</taxon>
        <taxon>eudicotyledons</taxon>
        <taxon>Gunneridae</taxon>
        <taxon>Pentapetalae</taxon>
        <taxon>rosids</taxon>
        <taxon>fabids</taxon>
        <taxon>Fabales</taxon>
        <taxon>Fabaceae</taxon>
        <taxon>Papilionoideae</taxon>
        <taxon>50 kb inversion clade</taxon>
        <taxon>NPAAA clade</taxon>
        <taxon>indigoferoid/millettioid clade</taxon>
        <taxon>Phaseoleae</taxon>
        <taxon>Mucuna</taxon>
    </lineage>
</organism>
<keyword evidence="3" id="KW-1185">Reference proteome</keyword>
<dbReference type="InterPro" id="IPR057670">
    <property type="entry name" value="SH3_retrovirus"/>
</dbReference>
<dbReference type="OrthoDB" id="1935113at2759"/>
<reference evidence="2" key="1">
    <citation type="submission" date="2018-05" db="EMBL/GenBank/DDBJ databases">
        <title>Draft genome of Mucuna pruriens seed.</title>
        <authorList>
            <person name="Nnadi N.E."/>
            <person name="Vos R."/>
            <person name="Hasami M.H."/>
            <person name="Devisetty U.K."/>
            <person name="Aguiy J.C."/>
        </authorList>
    </citation>
    <scope>NUCLEOTIDE SEQUENCE [LARGE SCALE GENOMIC DNA]</scope>
    <source>
        <strain evidence="2">JCA_2017</strain>
    </source>
</reference>
<comment type="caution">
    <text evidence="2">The sequence shown here is derived from an EMBL/GenBank/DDBJ whole genome shotgun (WGS) entry which is preliminary data.</text>
</comment>
<name>A0A371I5J4_MUCPR</name>
<evidence type="ECO:0000259" key="1">
    <source>
        <dbReference type="Pfam" id="PF25597"/>
    </source>
</evidence>
<dbReference type="PANTHER" id="PTHR42648">
    <property type="entry name" value="TRANSPOSASE, PUTATIVE-RELATED"/>
    <property type="match status" value="1"/>
</dbReference>
<proteinExistence type="predicted"/>
<dbReference type="PANTHER" id="PTHR42648:SF28">
    <property type="entry name" value="TRANSPOSON-ENCODED PROTEIN WITH RIBONUCLEASE H-LIKE AND RETROVIRUS ZINC FINGER-LIKE DOMAINS"/>
    <property type="match status" value="1"/>
</dbReference>
<evidence type="ECO:0000313" key="3">
    <source>
        <dbReference type="Proteomes" id="UP000257109"/>
    </source>
</evidence>
<accession>A0A371I5J4</accession>